<gene>
    <name evidence="1" type="ORF">OUZ56_002923</name>
</gene>
<organism evidence="1 2">
    <name type="scientific">Daphnia magna</name>
    <dbReference type="NCBI Taxonomy" id="35525"/>
    <lineage>
        <taxon>Eukaryota</taxon>
        <taxon>Metazoa</taxon>
        <taxon>Ecdysozoa</taxon>
        <taxon>Arthropoda</taxon>
        <taxon>Crustacea</taxon>
        <taxon>Branchiopoda</taxon>
        <taxon>Diplostraca</taxon>
        <taxon>Cladocera</taxon>
        <taxon>Anomopoda</taxon>
        <taxon>Daphniidae</taxon>
        <taxon>Daphnia</taxon>
    </lineage>
</organism>
<dbReference type="Proteomes" id="UP001234178">
    <property type="component" value="Unassembled WGS sequence"/>
</dbReference>
<name>A0ABR0A768_9CRUS</name>
<reference evidence="1 2" key="1">
    <citation type="journal article" date="2023" name="Nucleic Acids Res.">
        <title>The hologenome of Daphnia magna reveals possible DNA methylation and microbiome-mediated evolution of the host genome.</title>
        <authorList>
            <person name="Chaturvedi A."/>
            <person name="Li X."/>
            <person name="Dhandapani V."/>
            <person name="Marshall H."/>
            <person name="Kissane S."/>
            <person name="Cuenca-Cambronero M."/>
            <person name="Asole G."/>
            <person name="Calvet F."/>
            <person name="Ruiz-Romero M."/>
            <person name="Marangio P."/>
            <person name="Guigo R."/>
            <person name="Rago D."/>
            <person name="Mirbahai L."/>
            <person name="Eastwood N."/>
            <person name="Colbourne J.K."/>
            <person name="Zhou J."/>
            <person name="Mallon E."/>
            <person name="Orsini L."/>
        </authorList>
    </citation>
    <scope>NUCLEOTIDE SEQUENCE [LARGE SCALE GENOMIC DNA]</scope>
    <source>
        <strain evidence="1">LRV0_1</strain>
    </source>
</reference>
<proteinExistence type="predicted"/>
<accession>A0ABR0A768</accession>
<protein>
    <submittedName>
        <fullName evidence="1">Uncharacterized protein</fullName>
    </submittedName>
</protein>
<evidence type="ECO:0000313" key="1">
    <source>
        <dbReference type="EMBL" id="KAK4020988.1"/>
    </source>
</evidence>
<evidence type="ECO:0000313" key="2">
    <source>
        <dbReference type="Proteomes" id="UP001234178"/>
    </source>
</evidence>
<comment type="caution">
    <text evidence="1">The sequence shown here is derived from an EMBL/GenBank/DDBJ whole genome shotgun (WGS) entry which is preliminary data.</text>
</comment>
<sequence length="111" mass="12384">MAPKMFEMYIYEKLFDARTDPNLLGNWVSLFIVGTHWQRWNSGFIAMAAASSEQRTTTRVSIESSLSFVLSFYSSSPSPHVSLVAPTPGNRTTDPFSRISRLLLASPPPSQ</sequence>
<keyword evidence="2" id="KW-1185">Reference proteome</keyword>
<dbReference type="EMBL" id="JAOYFB010000036">
    <property type="protein sequence ID" value="KAK4020988.1"/>
    <property type="molecule type" value="Genomic_DNA"/>
</dbReference>